<proteinExistence type="predicted"/>
<comment type="caution">
    <text evidence="1">The sequence shown here is derived from an EMBL/GenBank/DDBJ whole genome shotgun (WGS) entry which is preliminary data.</text>
</comment>
<dbReference type="Proteomes" id="UP001153334">
    <property type="component" value="Unassembled WGS sequence"/>
</dbReference>
<protein>
    <submittedName>
        <fullName evidence="1">Uncharacterized protein</fullName>
    </submittedName>
</protein>
<reference evidence="1" key="1">
    <citation type="submission" date="2022-11" db="EMBL/GenBank/DDBJ databases">
        <title>Genome Sequence of Nemania bipapillata.</title>
        <authorList>
            <person name="Buettner E."/>
        </authorList>
    </citation>
    <scope>NUCLEOTIDE SEQUENCE</scope>
    <source>
        <strain evidence="1">CP14</strain>
    </source>
</reference>
<dbReference type="EMBL" id="JAPESX010000816">
    <property type="protein sequence ID" value="KAJ8119589.1"/>
    <property type="molecule type" value="Genomic_DNA"/>
</dbReference>
<keyword evidence="2" id="KW-1185">Reference proteome</keyword>
<evidence type="ECO:0000313" key="1">
    <source>
        <dbReference type="EMBL" id="KAJ8119589.1"/>
    </source>
</evidence>
<name>A0ACC2IWX6_9PEZI</name>
<gene>
    <name evidence="1" type="ORF">ONZ43_g3491</name>
</gene>
<accession>A0ACC2IWX6</accession>
<evidence type="ECO:0000313" key="2">
    <source>
        <dbReference type="Proteomes" id="UP001153334"/>
    </source>
</evidence>
<sequence length="134" mass="15016">MVLNLQRVFQPDSKTLNIIVRNHRDKTMEFCCPHDAASVSIGRWLDKWDKCTEINVTSVYGRTASIQLEDSNDWELIVSGNIIGGRQVISVGGSRDFDVKFTADGHMLLECWNGYTWGSGSGGTLDFTLVPFQE</sequence>
<organism evidence="1 2">
    <name type="scientific">Nemania bipapillata</name>
    <dbReference type="NCBI Taxonomy" id="110536"/>
    <lineage>
        <taxon>Eukaryota</taxon>
        <taxon>Fungi</taxon>
        <taxon>Dikarya</taxon>
        <taxon>Ascomycota</taxon>
        <taxon>Pezizomycotina</taxon>
        <taxon>Sordariomycetes</taxon>
        <taxon>Xylariomycetidae</taxon>
        <taxon>Xylariales</taxon>
        <taxon>Xylariaceae</taxon>
        <taxon>Nemania</taxon>
    </lineage>
</organism>